<reference evidence="12 13" key="1">
    <citation type="journal article" date="2011" name="Genome Biol. Evol.">
        <title>Reductive evolution of bacterial genome in insect gut environment.</title>
        <authorList>
            <person name="Nikoh N."/>
            <person name="Hosokawa T."/>
            <person name="Ohshima K."/>
            <person name="Hattori M."/>
            <person name="Fukatsu T."/>
        </authorList>
    </citation>
    <scope>NUCLEOTIDE SEQUENCE [LARGE SCALE GENOMIC DNA]</scope>
    <source>
        <strain evidence="12 13">Mpkobe</strain>
    </source>
</reference>
<dbReference type="InterPro" id="IPR004721">
    <property type="entry name" value="DHOdimr"/>
</dbReference>
<feature type="binding site" evidence="9">
    <location>
        <position position="249"/>
    </location>
    <ligand>
        <name>Zn(2+)</name>
        <dbReference type="ChEBI" id="CHEBI:29105"/>
        <label>1</label>
    </ligand>
</feature>
<dbReference type="Proteomes" id="UP000061704">
    <property type="component" value="Chromosome"/>
</dbReference>
<dbReference type="HOGENOM" id="CLU_041558_1_0_6"/>
<keyword evidence="5 9" id="KW-0479">Metal-binding</keyword>
<dbReference type="Gene3D" id="3.20.20.140">
    <property type="entry name" value="Metal-dependent hydrolases"/>
    <property type="match status" value="1"/>
</dbReference>
<feature type="active site" evidence="9">
    <location>
        <position position="249"/>
    </location>
</feature>
<dbReference type="GO" id="GO:0006207">
    <property type="term" value="P:'de novo' pyrimidine nucleobase biosynthetic process"/>
    <property type="evidence" value="ECO:0007669"/>
    <property type="project" value="TreeGrafter"/>
</dbReference>
<evidence type="ECO:0000256" key="9">
    <source>
        <dbReference type="HAMAP-Rule" id="MF_00219"/>
    </source>
</evidence>
<dbReference type="InterPro" id="IPR032466">
    <property type="entry name" value="Metal_Hydrolase"/>
</dbReference>
<dbReference type="AlphaFoldDB" id="C5WD22"/>
<keyword evidence="7 9" id="KW-0862">Zinc</keyword>
<dbReference type="GO" id="GO:0005829">
    <property type="term" value="C:cytosol"/>
    <property type="evidence" value="ECO:0007669"/>
    <property type="project" value="TreeGrafter"/>
</dbReference>
<name>C5WD22_9ENTR</name>
<feature type="binding site" description="via carbamate group" evidence="9">
    <location>
        <position position="103"/>
    </location>
    <ligand>
        <name>Zn(2+)</name>
        <dbReference type="ChEBI" id="CHEBI:29105"/>
        <label>1</label>
    </ligand>
</feature>
<dbReference type="PANTHER" id="PTHR43137">
    <property type="entry name" value="DIHYDROOROTASE"/>
    <property type="match status" value="1"/>
</dbReference>
<dbReference type="EC" id="3.5.2.3" evidence="4 9"/>
<feature type="modified residue" description="N6-carboxylysine" evidence="9">
    <location>
        <position position="103"/>
    </location>
</feature>
<evidence type="ECO:0000313" key="12">
    <source>
        <dbReference type="EMBL" id="BAH83228.1"/>
    </source>
</evidence>
<accession>C5WD22</accession>
<dbReference type="InterPro" id="IPR002195">
    <property type="entry name" value="Dihydroorotase_CS"/>
</dbReference>
<comment type="pathway">
    <text evidence="2 9 10">Pyrimidine metabolism; UMP biosynthesis via de novo pathway; (S)-dihydroorotate from bicarbonate: step 3/3.</text>
</comment>
<feature type="binding site" evidence="9">
    <location>
        <begin position="19"/>
        <end position="21"/>
    </location>
    <ligand>
        <name>substrate</name>
    </ligand>
</feature>
<dbReference type="CDD" id="cd01294">
    <property type="entry name" value="DHOase"/>
    <property type="match status" value="1"/>
</dbReference>
<organism evidence="12 13">
    <name type="scientific">Candidatus Ishikawaella capsulata Mpkobe</name>
    <dbReference type="NCBI Taxonomy" id="476281"/>
    <lineage>
        <taxon>Bacteria</taxon>
        <taxon>Pseudomonadati</taxon>
        <taxon>Pseudomonadota</taxon>
        <taxon>Gammaproteobacteria</taxon>
        <taxon>Enterobacterales</taxon>
        <taxon>Enterobacteriaceae</taxon>
        <taxon>Candidatus Ishikawella</taxon>
    </lineage>
</organism>
<evidence type="ECO:0000256" key="3">
    <source>
        <dbReference type="ARBA" id="ARBA00005631"/>
    </source>
</evidence>
<comment type="function">
    <text evidence="1 9">Catalyzes the reversible cyclization of carbamoyl aspartate to dihydroorotate.</text>
</comment>
<evidence type="ECO:0000256" key="6">
    <source>
        <dbReference type="ARBA" id="ARBA00022801"/>
    </source>
</evidence>
<feature type="binding site" evidence="9">
    <location>
        <position position="140"/>
    </location>
    <ligand>
        <name>substrate</name>
    </ligand>
</feature>
<dbReference type="RefSeq" id="WP_041069350.1">
    <property type="nucleotide sequence ID" value="NZ_AP010872.1"/>
</dbReference>
<protein>
    <recommendedName>
        <fullName evidence="4 9">Dihydroorotase</fullName>
        <shortName evidence="9">DHOase</shortName>
        <ecNumber evidence="4 9">3.5.2.3</ecNumber>
    </recommendedName>
</protein>
<evidence type="ECO:0000256" key="7">
    <source>
        <dbReference type="ARBA" id="ARBA00022833"/>
    </source>
</evidence>
<evidence type="ECO:0000256" key="4">
    <source>
        <dbReference type="ARBA" id="ARBA00012860"/>
    </source>
</evidence>
<feature type="binding site" evidence="9">
    <location>
        <position position="176"/>
    </location>
    <ligand>
        <name>Zn(2+)</name>
        <dbReference type="ChEBI" id="CHEBI:29105"/>
        <label>2</label>
    </ligand>
</feature>
<dbReference type="SUPFAM" id="SSF51556">
    <property type="entry name" value="Metallo-dependent hydrolases"/>
    <property type="match status" value="1"/>
</dbReference>
<dbReference type="HAMAP" id="MF_00219">
    <property type="entry name" value="PyrC_classII"/>
    <property type="match status" value="1"/>
</dbReference>
<dbReference type="PIRSF" id="PIRSF001237">
    <property type="entry name" value="DHOdimr"/>
    <property type="match status" value="1"/>
</dbReference>
<evidence type="ECO:0000256" key="1">
    <source>
        <dbReference type="ARBA" id="ARBA00002368"/>
    </source>
</evidence>
<sequence length="341" mass="39168">MKKNITQITIRQPDDWHVHLRDHSILKTVLPYTSAINARAIVMPNLTPPITTIKAAKLYRNRILSCLPPNHHFTPLMTCYLTDFTEPDEIECGFFDGTFTACKLYLVNTTTNSSYGVSNINRISKLLERMQKIDMPLLVHGEISSADIFDREACFIDSIMEPLRKTFPELRIVFEHISTKEATEYVKESNKYLAATITPQHLMFNRNDLLSNPLKPHMYCIPILKHKCHQQALRKIIASGHPRFFLGTDTAPHLRCHKETQYICAGVFSAPVSLSAYAEVFEEMNALQHLEKFCSENGPNFYGLPINQTTIRLVRQPWLNKVIINGIIPFLSDQKLNWRVL</sequence>
<comment type="caution">
    <text evidence="9">Lacks conserved residue(s) required for the propagation of feature annotation.</text>
</comment>
<evidence type="ECO:0000256" key="5">
    <source>
        <dbReference type="ARBA" id="ARBA00022723"/>
    </source>
</evidence>
<dbReference type="UniPathway" id="UPA00070">
    <property type="reaction ID" value="UER00117"/>
</dbReference>
<comment type="subunit">
    <text evidence="9">Homodimer.</text>
</comment>
<evidence type="ECO:0000313" key="13">
    <source>
        <dbReference type="Proteomes" id="UP000061704"/>
    </source>
</evidence>
<feature type="binding site" description="via carbamate group" evidence="9">
    <location>
        <position position="103"/>
    </location>
    <ligand>
        <name>Zn(2+)</name>
        <dbReference type="ChEBI" id="CHEBI:29105"/>
        <label>2</label>
    </ligand>
</feature>
<dbReference type="EMBL" id="AP010872">
    <property type="protein sequence ID" value="BAH83228.1"/>
    <property type="molecule type" value="Genomic_DNA"/>
</dbReference>
<dbReference type="GO" id="GO:0044205">
    <property type="term" value="P:'de novo' UMP biosynthetic process"/>
    <property type="evidence" value="ECO:0007669"/>
    <property type="project" value="UniProtKB-UniRule"/>
</dbReference>
<keyword evidence="8 9" id="KW-0665">Pyrimidine biosynthesis</keyword>
<comment type="cofactor">
    <cofactor evidence="9 10">
        <name>Zn(2+)</name>
        <dbReference type="ChEBI" id="CHEBI:29105"/>
    </cofactor>
    <text evidence="9 10">Binds 2 Zn(2+) ions per subunit.</text>
</comment>
<evidence type="ECO:0000256" key="10">
    <source>
        <dbReference type="RuleBase" id="RU003440"/>
    </source>
</evidence>
<feature type="binding site" evidence="9">
    <location>
        <position position="265"/>
    </location>
    <ligand>
        <name>substrate</name>
    </ligand>
</feature>
<dbReference type="PANTHER" id="PTHR43137:SF1">
    <property type="entry name" value="DIHYDROOROTASE"/>
    <property type="match status" value="1"/>
</dbReference>
<feature type="domain" description="Amidohydrolase-related" evidence="11">
    <location>
        <begin position="15"/>
        <end position="307"/>
    </location>
</feature>
<dbReference type="Pfam" id="PF01979">
    <property type="entry name" value="Amidohydro_1"/>
    <property type="match status" value="1"/>
</dbReference>
<dbReference type="GO" id="GO:0004151">
    <property type="term" value="F:dihydroorotase activity"/>
    <property type="evidence" value="ECO:0007669"/>
    <property type="project" value="UniProtKB-UniRule"/>
</dbReference>
<keyword evidence="6 9" id="KW-0378">Hydrolase</keyword>
<feature type="binding site" evidence="9">
    <location>
        <position position="140"/>
    </location>
    <ligand>
        <name>Zn(2+)</name>
        <dbReference type="ChEBI" id="CHEBI:29105"/>
        <label>2</label>
    </ligand>
</feature>
<comment type="similarity">
    <text evidence="3 9 10">Belongs to the metallo-dependent hydrolases superfamily. DHOase family. Class II DHOase subfamily.</text>
</comment>
<dbReference type="GO" id="GO:0008270">
    <property type="term" value="F:zinc ion binding"/>
    <property type="evidence" value="ECO:0007669"/>
    <property type="project" value="UniProtKB-UniRule"/>
</dbReference>
<keyword evidence="13" id="KW-1185">Reference proteome</keyword>
<evidence type="ECO:0000256" key="2">
    <source>
        <dbReference type="ARBA" id="ARBA00004880"/>
    </source>
</evidence>
<dbReference type="InterPro" id="IPR006680">
    <property type="entry name" value="Amidohydro-rel"/>
</dbReference>
<evidence type="ECO:0000256" key="8">
    <source>
        <dbReference type="ARBA" id="ARBA00022975"/>
    </source>
</evidence>
<feature type="binding site" evidence="9">
    <location>
        <position position="253"/>
    </location>
    <ligand>
        <name>substrate</name>
    </ligand>
</feature>
<gene>
    <name evidence="9 12" type="primary">pyrC</name>
    <name evidence="12" type="ORF">ICMP_375</name>
</gene>
<feature type="binding site" evidence="9">
    <location>
        <position position="19"/>
    </location>
    <ligand>
        <name>Zn(2+)</name>
        <dbReference type="ChEBI" id="CHEBI:29105"/>
        <label>1</label>
    </ligand>
</feature>
<dbReference type="STRING" id="476281.ICMP_375"/>
<comment type="catalytic activity">
    <reaction evidence="9 10">
        <text>(S)-dihydroorotate + H2O = N-carbamoyl-L-aspartate + H(+)</text>
        <dbReference type="Rhea" id="RHEA:24296"/>
        <dbReference type="ChEBI" id="CHEBI:15377"/>
        <dbReference type="ChEBI" id="CHEBI:15378"/>
        <dbReference type="ChEBI" id="CHEBI:30864"/>
        <dbReference type="ChEBI" id="CHEBI:32814"/>
        <dbReference type="EC" id="3.5.2.3"/>
    </reaction>
</comment>
<dbReference type="PROSITE" id="PS00483">
    <property type="entry name" value="DIHYDROOROTASE_2"/>
    <property type="match status" value="1"/>
</dbReference>
<dbReference type="KEGG" id="icp:ICMP_375"/>
<dbReference type="NCBIfam" id="TIGR00856">
    <property type="entry name" value="pyrC_dimer"/>
    <property type="match status" value="1"/>
</dbReference>
<proteinExistence type="inferred from homology"/>
<feature type="binding site" evidence="9">
    <location>
        <position position="45"/>
    </location>
    <ligand>
        <name>substrate</name>
    </ligand>
</feature>
<feature type="binding site" evidence="9">
    <location>
        <position position="17"/>
    </location>
    <ligand>
        <name>Zn(2+)</name>
        <dbReference type="ChEBI" id="CHEBI:29105"/>
        <label>1</label>
    </ligand>
</feature>
<dbReference type="OrthoDB" id="9808095at2"/>
<evidence type="ECO:0000259" key="11">
    <source>
        <dbReference type="Pfam" id="PF01979"/>
    </source>
</evidence>